<dbReference type="InParanoid" id="A0A3P8VS31"/>
<evidence type="ECO:0000313" key="5">
    <source>
        <dbReference type="Proteomes" id="UP000265120"/>
    </source>
</evidence>
<evidence type="ECO:0000256" key="2">
    <source>
        <dbReference type="SAM" id="SignalP"/>
    </source>
</evidence>
<dbReference type="InterPro" id="IPR036048">
    <property type="entry name" value="Interleukin_8-like_sf"/>
</dbReference>
<dbReference type="STRING" id="244447.ENSCSEP00000017114"/>
<dbReference type="Ensembl" id="ENSCSET00000017327.1">
    <property type="protein sequence ID" value="ENSCSEP00000017114.1"/>
    <property type="gene ID" value="ENSCSEG00000010989.1"/>
</dbReference>
<feature type="signal peptide" evidence="2">
    <location>
        <begin position="1"/>
        <end position="18"/>
    </location>
</feature>
<evidence type="ECO:0000313" key="4">
    <source>
        <dbReference type="Ensembl" id="ENSCSEP00000017114.1"/>
    </source>
</evidence>
<accession>A0A3P8VS31</accession>
<dbReference type="GO" id="GO:0006955">
    <property type="term" value="P:immune response"/>
    <property type="evidence" value="ECO:0007669"/>
    <property type="project" value="InterPro"/>
</dbReference>
<reference evidence="4" key="3">
    <citation type="submission" date="2025-09" db="UniProtKB">
        <authorList>
            <consortium name="Ensembl"/>
        </authorList>
    </citation>
    <scope>IDENTIFICATION</scope>
</reference>
<proteinExistence type="predicted"/>
<evidence type="ECO:0000256" key="1">
    <source>
        <dbReference type="ARBA" id="ARBA00022514"/>
    </source>
</evidence>
<feature type="chain" id="PRO_5018197893" evidence="2">
    <location>
        <begin position="19"/>
        <end position="106"/>
    </location>
</feature>
<dbReference type="GeneID" id="103391029"/>
<protein>
    <submittedName>
        <fullName evidence="4">C-X-C motif chemokine 10-like</fullName>
    </submittedName>
</protein>
<dbReference type="InterPro" id="IPR001811">
    <property type="entry name" value="Chemokine_IL8-like_dom"/>
</dbReference>
<dbReference type="OrthoDB" id="8872899at2759"/>
<dbReference type="AlphaFoldDB" id="A0A3P8VS31"/>
<dbReference type="GO" id="GO:0008009">
    <property type="term" value="F:chemokine activity"/>
    <property type="evidence" value="ECO:0007669"/>
    <property type="project" value="InterPro"/>
</dbReference>
<evidence type="ECO:0000259" key="3">
    <source>
        <dbReference type="SMART" id="SM00199"/>
    </source>
</evidence>
<dbReference type="SUPFAM" id="SSF54117">
    <property type="entry name" value="Interleukin 8-like chemokines"/>
    <property type="match status" value="1"/>
</dbReference>
<reference evidence="4 5" key="1">
    <citation type="journal article" date="2014" name="Nat. Genet.">
        <title>Whole-genome sequence of a flatfish provides insights into ZW sex chromosome evolution and adaptation to a benthic lifestyle.</title>
        <authorList>
            <person name="Chen S."/>
            <person name="Zhang G."/>
            <person name="Shao C."/>
            <person name="Huang Q."/>
            <person name="Liu G."/>
            <person name="Zhang P."/>
            <person name="Song W."/>
            <person name="An N."/>
            <person name="Chalopin D."/>
            <person name="Volff J.N."/>
            <person name="Hong Y."/>
            <person name="Li Q."/>
            <person name="Sha Z."/>
            <person name="Zhou H."/>
            <person name="Xie M."/>
            <person name="Yu Q."/>
            <person name="Liu Y."/>
            <person name="Xiang H."/>
            <person name="Wang N."/>
            <person name="Wu K."/>
            <person name="Yang C."/>
            <person name="Zhou Q."/>
            <person name="Liao X."/>
            <person name="Yang L."/>
            <person name="Hu Q."/>
            <person name="Zhang J."/>
            <person name="Meng L."/>
            <person name="Jin L."/>
            <person name="Tian Y."/>
            <person name="Lian J."/>
            <person name="Yang J."/>
            <person name="Miao G."/>
            <person name="Liu S."/>
            <person name="Liang Z."/>
            <person name="Yan F."/>
            <person name="Li Y."/>
            <person name="Sun B."/>
            <person name="Zhang H."/>
            <person name="Zhang J."/>
            <person name="Zhu Y."/>
            <person name="Du M."/>
            <person name="Zhao Y."/>
            <person name="Schartl M."/>
            <person name="Tang Q."/>
            <person name="Wang J."/>
        </authorList>
    </citation>
    <scope>NUCLEOTIDE SEQUENCE</scope>
</reference>
<sequence>MFVIVKVFMLLAVAACVAKTQPSLSNENCLCNRVRNTLIKSEGVRDIQIYPPTVFCSKMEIVVTSNKGRRFCLDPNKITVQTLIHNIMRKVKPTPVTSTANIGLSL</sequence>
<name>A0A3P8VS31_CYNSE</name>
<keyword evidence="5" id="KW-1185">Reference proteome</keyword>
<dbReference type="PANTHER" id="PTHR12015">
    <property type="entry name" value="SMALL INDUCIBLE CYTOKINE A"/>
    <property type="match status" value="1"/>
</dbReference>
<organism evidence="4 5">
    <name type="scientific">Cynoglossus semilaevis</name>
    <name type="common">Tongue sole</name>
    <dbReference type="NCBI Taxonomy" id="244447"/>
    <lineage>
        <taxon>Eukaryota</taxon>
        <taxon>Metazoa</taxon>
        <taxon>Chordata</taxon>
        <taxon>Craniata</taxon>
        <taxon>Vertebrata</taxon>
        <taxon>Euteleostomi</taxon>
        <taxon>Actinopterygii</taxon>
        <taxon>Neopterygii</taxon>
        <taxon>Teleostei</taxon>
        <taxon>Neoteleostei</taxon>
        <taxon>Acanthomorphata</taxon>
        <taxon>Carangaria</taxon>
        <taxon>Pleuronectiformes</taxon>
        <taxon>Pleuronectoidei</taxon>
        <taxon>Cynoglossidae</taxon>
        <taxon>Cynoglossinae</taxon>
        <taxon>Cynoglossus</taxon>
    </lineage>
</organism>
<dbReference type="FunCoup" id="A0A3P8VS31">
    <property type="interactions" value="706"/>
</dbReference>
<dbReference type="RefSeq" id="XP_008325365.1">
    <property type="nucleotide sequence ID" value="XM_008327143.3"/>
</dbReference>
<dbReference type="OMA" id="MFCISEA"/>
<feature type="domain" description="Chemokine interleukin-8-like" evidence="3">
    <location>
        <begin position="26"/>
        <end position="87"/>
    </location>
</feature>
<dbReference type="InterPro" id="IPR039809">
    <property type="entry name" value="Chemokine_b/g/d"/>
</dbReference>
<keyword evidence="2" id="KW-0732">Signal</keyword>
<dbReference type="PANTHER" id="PTHR12015:SF198">
    <property type="entry name" value="PLATELET BASIC PROTEIN"/>
    <property type="match status" value="1"/>
</dbReference>
<dbReference type="SMART" id="SM00199">
    <property type="entry name" value="SCY"/>
    <property type="match status" value="1"/>
</dbReference>
<dbReference type="Gene3D" id="2.40.50.40">
    <property type="match status" value="1"/>
</dbReference>
<dbReference type="Proteomes" id="UP000265120">
    <property type="component" value="Chromosome 15"/>
</dbReference>
<dbReference type="PRINTS" id="PR00436">
    <property type="entry name" value="INTERLEUKIN8"/>
</dbReference>
<dbReference type="KEGG" id="csem:103391029"/>
<dbReference type="GO" id="GO:0005615">
    <property type="term" value="C:extracellular space"/>
    <property type="evidence" value="ECO:0007669"/>
    <property type="project" value="UniProtKB-KW"/>
</dbReference>
<reference evidence="4" key="2">
    <citation type="submission" date="2025-08" db="UniProtKB">
        <authorList>
            <consortium name="Ensembl"/>
        </authorList>
    </citation>
    <scope>IDENTIFICATION</scope>
</reference>
<dbReference type="Pfam" id="PF00048">
    <property type="entry name" value="IL8"/>
    <property type="match status" value="1"/>
</dbReference>
<keyword evidence="1" id="KW-0202">Cytokine</keyword>
<dbReference type="GeneTree" id="ENSGT00410000028337"/>